<protein>
    <submittedName>
        <fullName evidence="2">FeoB-associated Cys-rich membrane protein</fullName>
    </submittedName>
</protein>
<comment type="caution">
    <text evidence="2">The sequence shown here is derived from an EMBL/GenBank/DDBJ whole genome shotgun (WGS) entry which is preliminary data.</text>
</comment>
<evidence type="ECO:0000313" key="2">
    <source>
        <dbReference type="EMBL" id="MBL0684032.1"/>
    </source>
</evidence>
<keyword evidence="1" id="KW-0472">Membrane</keyword>
<gene>
    <name evidence="2" type="ORF">JJQ60_10920</name>
</gene>
<evidence type="ECO:0000313" key="3">
    <source>
        <dbReference type="Proteomes" id="UP000651057"/>
    </source>
</evidence>
<accession>A0A936ZRF8</accession>
<dbReference type="Proteomes" id="UP000651057">
    <property type="component" value="Unassembled WGS sequence"/>
</dbReference>
<feature type="transmembrane region" description="Helical" evidence="1">
    <location>
        <begin position="6"/>
        <end position="27"/>
    </location>
</feature>
<name>A0A936ZRF8_9FLAO</name>
<reference evidence="2" key="1">
    <citation type="submission" date="2021-01" db="EMBL/GenBank/DDBJ databases">
        <authorList>
            <person name="Zhong Y.L."/>
        </authorList>
    </citation>
    <scope>NUCLEOTIDE SEQUENCE</scope>
    <source>
        <strain evidence="2">KCTC 23302</strain>
    </source>
</reference>
<dbReference type="AlphaFoldDB" id="A0A936ZRF8"/>
<proteinExistence type="predicted"/>
<keyword evidence="3" id="KW-1185">Reference proteome</keyword>
<keyword evidence="1" id="KW-0812">Transmembrane</keyword>
<dbReference type="Pfam" id="PF12669">
    <property type="entry name" value="FeoB_associated"/>
    <property type="match status" value="1"/>
</dbReference>
<evidence type="ECO:0000256" key="1">
    <source>
        <dbReference type="SAM" id="Phobius"/>
    </source>
</evidence>
<dbReference type="RefSeq" id="WP_201919573.1">
    <property type="nucleotide sequence ID" value="NZ_BAABAX010000005.1"/>
</dbReference>
<sequence>MNILIQNILVLLVFAFAIGFLIRKFFLKPSTAGSKKKRLDSCGKSDCGCH</sequence>
<dbReference type="EMBL" id="JAERQJ010000003">
    <property type="protein sequence ID" value="MBL0684032.1"/>
    <property type="molecule type" value="Genomic_DNA"/>
</dbReference>
<keyword evidence="1" id="KW-1133">Transmembrane helix</keyword>
<organism evidence="2 3">
    <name type="scientific">Aquimarina mytili</name>
    <dbReference type="NCBI Taxonomy" id="874423"/>
    <lineage>
        <taxon>Bacteria</taxon>
        <taxon>Pseudomonadati</taxon>
        <taxon>Bacteroidota</taxon>
        <taxon>Flavobacteriia</taxon>
        <taxon>Flavobacteriales</taxon>
        <taxon>Flavobacteriaceae</taxon>
        <taxon>Aquimarina</taxon>
    </lineage>
</organism>